<keyword evidence="20" id="KW-1185">Reference proteome</keyword>
<dbReference type="Pfam" id="PF00642">
    <property type="entry name" value="zf-CCCH"/>
    <property type="match status" value="1"/>
</dbReference>
<evidence type="ECO:0000259" key="17">
    <source>
        <dbReference type="PROSITE" id="PS50103"/>
    </source>
</evidence>
<evidence type="ECO:0000256" key="14">
    <source>
        <dbReference type="PROSITE-ProRule" id="PRU00649"/>
    </source>
</evidence>
<keyword evidence="12 14" id="KW-0539">Nucleus</keyword>
<dbReference type="GO" id="GO:0008157">
    <property type="term" value="F:protein phosphatase 1 binding"/>
    <property type="evidence" value="ECO:0007669"/>
    <property type="project" value="TreeGrafter"/>
</dbReference>
<feature type="region of interest" description="Disordered" evidence="16">
    <location>
        <begin position="340"/>
        <end position="435"/>
    </location>
</feature>
<feature type="compositionally biased region" description="Low complexity" evidence="16">
    <location>
        <begin position="361"/>
        <end position="372"/>
    </location>
</feature>
<feature type="compositionally biased region" description="Pro residues" evidence="16">
    <location>
        <begin position="679"/>
        <end position="690"/>
    </location>
</feature>
<feature type="region of interest" description="Disordered" evidence="16">
    <location>
        <begin position="133"/>
        <end position="158"/>
    </location>
</feature>
<name>A0A7J7RKN7_MYOMY</name>
<feature type="region of interest" description="Disordered" evidence="16">
    <location>
        <begin position="570"/>
        <end position="591"/>
    </location>
</feature>
<evidence type="ECO:0000313" key="20">
    <source>
        <dbReference type="Proteomes" id="UP000527355"/>
    </source>
</evidence>
<dbReference type="SUPFAM" id="SSF90229">
    <property type="entry name" value="CCCH zinc finger"/>
    <property type="match status" value="1"/>
</dbReference>
<keyword evidence="7" id="KW-0597">Phosphoprotein</keyword>
<dbReference type="VEuPathDB" id="HostDB:GeneID_118679529"/>
<feature type="compositionally biased region" description="Gly residues" evidence="16">
    <location>
        <begin position="810"/>
        <end position="820"/>
    </location>
</feature>
<dbReference type="InterPro" id="IPR000571">
    <property type="entry name" value="Znf_CCCH"/>
</dbReference>
<gene>
    <name evidence="19" type="ORF">mMyoMyo1_015625</name>
</gene>
<keyword evidence="6" id="KW-1017">Isopeptide bond</keyword>
<dbReference type="PANTHER" id="PTHR46557:SF1">
    <property type="entry name" value="SERINE_THREONINE-PROTEIN PHOSPHATASE 1 REGULATORY SUBUNIT 10"/>
    <property type="match status" value="1"/>
</dbReference>
<evidence type="ECO:0000256" key="5">
    <source>
        <dbReference type="ARBA" id="ARBA00022481"/>
    </source>
</evidence>
<protein>
    <recommendedName>
        <fullName evidence="3">Serine/threonine-protein phosphatase 1 regulatory subunit 10</fullName>
    </recommendedName>
</protein>
<comment type="subunit">
    <text evidence="13">Component of the PNUTS-PP1 complex (also named PTW/PP1 complex), composed of PPP1R10/PNUTS, TOX4, WDR82, and PPP1CA (or PPP1CB or PPP1CC).</text>
</comment>
<dbReference type="GO" id="GO:0000785">
    <property type="term" value="C:chromatin"/>
    <property type="evidence" value="ECO:0007669"/>
    <property type="project" value="TreeGrafter"/>
</dbReference>
<keyword evidence="5" id="KW-0488">Methylation</keyword>
<evidence type="ECO:0000256" key="16">
    <source>
        <dbReference type="SAM" id="MobiDB-lite"/>
    </source>
</evidence>
<dbReference type="InterPro" id="IPR017923">
    <property type="entry name" value="TFIIS_N"/>
</dbReference>
<dbReference type="PROSITE" id="PS51319">
    <property type="entry name" value="TFIIS_N"/>
    <property type="match status" value="1"/>
</dbReference>
<proteinExistence type="predicted"/>
<evidence type="ECO:0000256" key="13">
    <source>
        <dbReference type="ARBA" id="ARBA00093575"/>
    </source>
</evidence>
<evidence type="ECO:0000256" key="12">
    <source>
        <dbReference type="ARBA" id="ARBA00023242"/>
    </source>
</evidence>
<evidence type="ECO:0000256" key="8">
    <source>
        <dbReference type="ARBA" id="ARBA00022723"/>
    </source>
</evidence>
<keyword evidence="9 15" id="KW-0863">Zinc-finger</keyword>
<dbReference type="InterPro" id="IPR036855">
    <property type="entry name" value="Znf_CCCH_sf"/>
</dbReference>
<sequence>MGSGPIDPKELLKGLDSFLNRDGEVKSADGISKIFSLMKEARKMVSRCTYLNILLQTQSSEILVKFIDVGGYKLLNNWLTYSKTTNNIPLLQQILLTLQHLPLTVDHLKQESGRQRNSNVRETHELVASCTHLTGARAREEPATKNNTAKLVKQLSKSSEDEELRKLASVLVSDWMAVIRSQSSAQPAAEKDKKKRKEEGKGRTTPPERPLTEVKAEPRAEEAPEKKKEKPKSLRTTAPSHAKFRSTGLELETPSLVPVKKNASAVMVSDKYNLKPIPLKRQSSAAAPGDTAPHAEKKYKPLNTTPNATKEIKVKIIPPQPMEGLGFLDALNSAPVPGIKIKKKKKVLSPTAAKPSPFEGKTSTEPSTAKPSSPEPAPPEAMDTDRPGTPVPPVEVPELLDAASLEPGALDAKPVESPGDPSQLTRKGRKRKTVTWPEEGKLREYFYFELDETERVNVNKIKDFGEAAKREILSDRHAFETARRLSHDNMEEKVPWVCPRPLVLPSPLVTPGSNSQERYIQAEREKGILQELFLNKESPHEPDPEPYEPVPPKLIPLDEECSMDETPYVETLEPGEAGGSPDGAGGSKLPPVLANLMGSMGAGKSPQGPGGGGISVQEILTSIMGSPNSHPSEELLKQPDYSDKIKQMLVPHGLLGPGPIANGFPQGGPGGPKGMQHFPPGPGGPMPGPHGGPGGPGGPVGPRLLGPPPPPRGGDPFWDGPADPMRGGPMRGGPGPGPGPGPYHRGRGGRGGNEPPPPPPPFRGARGGRSGGGPPNGRGGPGGGMGGGHRPHEGPGGGMGSGSGHRPHEGPGGSMGGNGGHRPHEGPGHGGPHGHRPHDVPGHRGHDHRGPPPHEHRGHNGPGHGGGGHRGHDGGHSHGGDMSNRPVCRHFMMKGNCRYEDSCAFYHPGVNGPPLP</sequence>
<keyword evidence="10 15" id="KW-0862">Zinc</keyword>
<feature type="region of interest" description="Disordered" evidence="16">
    <location>
        <begin position="622"/>
        <end position="881"/>
    </location>
</feature>
<evidence type="ECO:0000256" key="11">
    <source>
        <dbReference type="ARBA" id="ARBA00022843"/>
    </source>
</evidence>
<keyword evidence="11" id="KW-0832">Ubl conjugation</keyword>
<evidence type="ECO:0000256" key="9">
    <source>
        <dbReference type="ARBA" id="ARBA00022771"/>
    </source>
</evidence>
<dbReference type="PANTHER" id="PTHR46557">
    <property type="entry name" value="SERINE/THREONINE-PROTEIN PHOSPHATASE 1 REGULATORY SUBUNIT 10-RELATED"/>
    <property type="match status" value="1"/>
</dbReference>
<evidence type="ECO:0000256" key="3">
    <source>
        <dbReference type="ARBA" id="ARBA00022330"/>
    </source>
</evidence>
<dbReference type="GO" id="GO:0072357">
    <property type="term" value="C:PTW/PP1 phosphatase complex"/>
    <property type="evidence" value="ECO:0007669"/>
    <property type="project" value="TreeGrafter"/>
</dbReference>
<feature type="compositionally biased region" description="Gly residues" evidence="16">
    <location>
        <begin position="765"/>
        <end position="803"/>
    </location>
</feature>
<evidence type="ECO:0000256" key="2">
    <source>
        <dbReference type="ARBA" id="ARBA00004286"/>
    </source>
</evidence>
<keyword evidence="8 15" id="KW-0479">Metal-binding</keyword>
<feature type="domain" description="TFIIS N-terminal" evidence="18">
    <location>
        <begin position="73"/>
        <end position="182"/>
    </location>
</feature>
<feature type="compositionally biased region" description="Basic and acidic residues" evidence="16">
    <location>
        <begin position="837"/>
        <end position="855"/>
    </location>
</feature>
<dbReference type="Gene3D" id="4.10.1000.10">
    <property type="entry name" value="Zinc finger, CCCH-type"/>
    <property type="match status" value="1"/>
</dbReference>
<feature type="compositionally biased region" description="Basic and acidic residues" evidence="16">
    <location>
        <begin position="210"/>
        <end position="232"/>
    </location>
</feature>
<dbReference type="PROSITE" id="PS50103">
    <property type="entry name" value="ZF_C3H1"/>
    <property type="match status" value="1"/>
</dbReference>
<feature type="compositionally biased region" description="Low complexity" evidence="16">
    <location>
        <begin position="714"/>
        <end position="728"/>
    </location>
</feature>
<evidence type="ECO:0000259" key="18">
    <source>
        <dbReference type="PROSITE" id="PS51319"/>
    </source>
</evidence>
<evidence type="ECO:0000256" key="15">
    <source>
        <dbReference type="PROSITE-ProRule" id="PRU00723"/>
    </source>
</evidence>
<feature type="compositionally biased region" description="Basic and acidic residues" evidence="16">
    <location>
        <begin position="189"/>
        <end position="202"/>
    </location>
</feature>
<feature type="compositionally biased region" description="Basic and acidic residues" evidence="16">
    <location>
        <begin position="870"/>
        <end position="879"/>
    </location>
</feature>
<dbReference type="AlphaFoldDB" id="A0A7J7RKN7"/>
<feature type="compositionally biased region" description="Gly residues" evidence="16">
    <location>
        <begin position="576"/>
        <end position="586"/>
    </location>
</feature>
<dbReference type="EMBL" id="JABWUV010000026">
    <property type="protein sequence ID" value="KAF6276716.1"/>
    <property type="molecule type" value="Genomic_DNA"/>
</dbReference>
<feature type="zinc finger region" description="C3H1-type" evidence="15">
    <location>
        <begin position="882"/>
        <end position="910"/>
    </location>
</feature>
<dbReference type="Gene3D" id="1.20.930.10">
    <property type="entry name" value="Conserved domain common to transcription factors TFIIS, elongin A, CRSP70"/>
    <property type="match status" value="1"/>
</dbReference>
<evidence type="ECO:0000256" key="4">
    <source>
        <dbReference type="ARBA" id="ARBA00022454"/>
    </source>
</evidence>
<dbReference type="Pfam" id="PF08711">
    <property type="entry name" value="Med26"/>
    <property type="match status" value="1"/>
</dbReference>
<dbReference type="SUPFAM" id="SSF47676">
    <property type="entry name" value="Conserved domain common to transcription factors TFIIS, elongin A, CRSP70"/>
    <property type="match status" value="1"/>
</dbReference>
<feature type="region of interest" description="Disordered" evidence="16">
    <location>
        <begin position="279"/>
        <end position="306"/>
    </location>
</feature>
<organism evidence="19 20">
    <name type="scientific">Myotis myotis</name>
    <name type="common">Greater mouse-eared bat</name>
    <name type="synonym">Vespertilio myotis</name>
    <dbReference type="NCBI Taxonomy" id="51298"/>
    <lineage>
        <taxon>Eukaryota</taxon>
        <taxon>Metazoa</taxon>
        <taxon>Chordata</taxon>
        <taxon>Craniata</taxon>
        <taxon>Vertebrata</taxon>
        <taxon>Euteleostomi</taxon>
        <taxon>Mammalia</taxon>
        <taxon>Eutheria</taxon>
        <taxon>Laurasiatheria</taxon>
        <taxon>Chiroptera</taxon>
        <taxon>Yangochiroptera</taxon>
        <taxon>Vespertilionidae</taxon>
        <taxon>Myotis</taxon>
    </lineage>
</organism>
<evidence type="ECO:0000256" key="1">
    <source>
        <dbReference type="ARBA" id="ARBA00004123"/>
    </source>
</evidence>
<dbReference type="GO" id="GO:0008270">
    <property type="term" value="F:zinc ion binding"/>
    <property type="evidence" value="ECO:0007669"/>
    <property type="project" value="UniProtKB-KW"/>
</dbReference>
<dbReference type="SMART" id="SM00509">
    <property type="entry name" value="TFS2N"/>
    <property type="match status" value="1"/>
</dbReference>
<feature type="compositionally biased region" description="Gly residues" evidence="16">
    <location>
        <begin position="691"/>
        <end position="700"/>
    </location>
</feature>
<comment type="subcellular location">
    <subcellularLocation>
        <location evidence="2">Chromosome</location>
    </subcellularLocation>
    <subcellularLocation>
        <location evidence="1 14">Nucleus</location>
    </subcellularLocation>
</comment>
<evidence type="ECO:0000256" key="7">
    <source>
        <dbReference type="ARBA" id="ARBA00022553"/>
    </source>
</evidence>
<accession>A0A7J7RKN7</accession>
<dbReference type="SMART" id="SM00356">
    <property type="entry name" value="ZnF_C3H1"/>
    <property type="match status" value="1"/>
</dbReference>
<evidence type="ECO:0000313" key="19">
    <source>
        <dbReference type="EMBL" id="KAF6276716.1"/>
    </source>
</evidence>
<evidence type="ECO:0000256" key="6">
    <source>
        <dbReference type="ARBA" id="ARBA00022499"/>
    </source>
</evidence>
<dbReference type="Proteomes" id="UP000527355">
    <property type="component" value="Unassembled WGS sequence"/>
</dbReference>
<comment type="caution">
    <text evidence="19">The sequence shown here is derived from an EMBL/GenBank/DDBJ whole genome shotgun (WGS) entry which is preliminary data.</text>
</comment>
<dbReference type="InterPro" id="IPR035441">
    <property type="entry name" value="TFIIS/LEDGF_dom_sf"/>
</dbReference>
<keyword evidence="4" id="KW-0158">Chromosome</keyword>
<evidence type="ECO:0000256" key="10">
    <source>
        <dbReference type="ARBA" id="ARBA00022833"/>
    </source>
</evidence>
<reference evidence="19 20" key="1">
    <citation type="journal article" date="2020" name="Nature">
        <title>Six reference-quality genomes reveal evolution of bat adaptations.</title>
        <authorList>
            <person name="Jebb D."/>
            <person name="Huang Z."/>
            <person name="Pippel M."/>
            <person name="Hughes G.M."/>
            <person name="Lavrichenko K."/>
            <person name="Devanna P."/>
            <person name="Winkler S."/>
            <person name="Jermiin L.S."/>
            <person name="Skirmuntt E.C."/>
            <person name="Katzourakis A."/>
            <person name="Burkitt-Gray L."/>
            <person name="Ray D.A."/>
            <person name="Sullivan K.A.M."/>
            <person name="Roscito J.G."/>
            <person name="Kirilenko B.M."/>
            <person name="Davalos L.M."/>
            <person name="Corthals A.P."/>
            <person name="Power M.L."/>
            <person name="Jones G."/>
            <person name="Ransome R.D."/>
            <person name="Dechmann D.K.N."/>
            <person name="Locatelli A.G."/>
            <person name="Puechmaille S.J."/>
            <person name="Fedrigo O."/>
            <person name="Jarvis E.D."/>
            <person name="Hiller M."/>
            <person name="Vernes S.C."/>
            <person name="Myers E.W."/>
            <person name="Teeling E.C."/>
        </authorList>
    </citation>
    <scope>NUCLEOTIDE SEQUENCE [LARGE SCALE GENOMIC DNA]</scope>
    <source>
        <strain evidence="19">MMyoMyo1</strain>
        <tissue evidence="19">Flight muscle</tissue>
    </source>
</reference>
<dbReference type="GO" id="GO:0005634">
    <property type="term" value="C:nucleus"/>
    <property type="evidence" value="ECO:0007669"/>
    <property type="project" value="UniProtKB-SubCell"/>
</dbReference>
<feature type="domain" description="C3H1-type" evidence="17">
    <location>
        <begin position="882"/>
        <end position="910"/>
    </location>
</feature>
<feature type="compositionally biased region" description="Basic and acidic residues" evidence="16">
    <location>
        <begin position="631"/>
        <end position="646"/>
    </location>
</feature>
<dbReference type="InterPro" id="IPR003617">
    <property type="entry name" value="TFIIS/CRSP70_N_sub"/>
</dbReference>
<feature type="region of interest" description="Disordered" evidence="16">
    <location>
        <begin position="182"/>
        <end position="249"/>
    </location>
</feature>